<dbReference type="EMBL" id="CAQQ02030436">
    <property type="status" value="NOT_ANNOTATED_CDS"/>
    <property type="molecule type" value="Genomic_DNA"/>
</dbReference>
<evidence type="ECO:0000313" key="1">
    <source>
        <dbReference type="EnsemblMetazoa" id="MESCA003348-PA"/>
    </source>
</evidence>
<organism evidence="1 2">
    <name type="scientific">Megaselia scalaris</name>
    <name type="common">Humpbacked fly</name>
    <name type="synonym">Phora scalaris</name>
    <dbReference type="NCBI Taxonomy" id="36166"/>
    <lineage>
        <taxon>Eukaryota</taxon>
        <taxon>Metazoa</taxon>
        <taxon>Ecdysozoa</taxon>
        <taxon>Arthropoda</taxon>
        <taxon>Hexapoda</taxon>
        <taxon>Insecta</taxon>
        <taxon>Pterygota</taxon>
        <taxon>Neoptera</taxon>
        <taxon>Endopterygota</taxon>
        <taxon>Diptera</taxon>
        <taxon>Brachycera</taxon>
        <taxon>Muscomorpha</taxon>
        <taxon>Platypezoidea</taxon>
        <taxon>Phoridae</taxon>
        <taxon>Megaseliini</taxon>
        <taxon>Megaselia</taxon>
    </lineage>
</organism>
<reference evidence="2" key="1">
    <citation type="submission" date="2013-02" db="EMBL/GenBank/DDBJ databases">
        <authorList>
            <person name="Hughes D."/>
        </authorList>
    </citation>
    <scope>NUCLEOTIDE SEQUENCE</scope>
    <source>
        <strain>Durham</strain>
        <strain evidence="2">NC isolate 2 -- Noor lab</strain>
    </source>
</reference>
<dbReference type="EMBL" id="CAQQ02030438">
    <property type="status" value="NOT_ANNOTATED_CDS"/>
    <property type="molecule type" value="Genomic_DNA"/>
</dbReference>
<dbReference type="Proteomes" id="UP000015102">
    <property type="component" value="Unassembled WGS sequence"/>
</dbReference>
<accession>T1GIR3</accession>
<dbReference type="HOGENOM" id="CLU_2253114_0_0_1"/>
<sequence length="104" mass="12287">MVLVCGSLSNFHALLVLNMRRVFFLMLGVETVLFKKENIKTCKNNFVDEFLRIPQWFNGCNHTYIQHIFKENIIFDTLPGNIVEFVKKEYKKSLECTQLKIEIL</sequence>
<name>T1GIR3_MEGSC</name>
<reference evidence="1" key="2">
    <citation type="submission" date="2015-06" db="UniProtKB">
        <authorList>
            <consortium name="EnsemblMetazoa"/>
        </authorList>
    </citation>
    <scope>IDENTIFICATION</scope>
</reference>
<keyword evidence="2" id="KW-1185">Reference proteome</keyword>
<dbReference type="EnsemblMetazoa" id="MESCA003348-RA">
    <property type="protein sequence ID" value="MESCA003348-PA"/>
    <property type="gene ID" value="MESCA003348"/>
</dbReference>
<evidence type="ECO:0000313" key="2">
    <source>
        <dbReference type="Proteomes" id="UP000015102"/>
    </source>
</evidence>
<dbReference type="AlphaFoldDB" id="T1GIR3"/>
<proteinExistence type="predicted"/>
<dbReference type="EMBL" id="CAQQ02030437">
    <property type="status" value="NOT_ANNOTATED_CDS"/>
    <property type="molecule type" value="Genomic_DNA"/>
</dbReference>
<protein>
    <submittedName>
        <fullName evidence="1">Uncharacterized protein</fullName>
    </submittedName>
</protein>